<reference evidence="1 2" key="1">
    <citation type="submission" date="2019-05" db="EMBL/GenBank/DDBJ databases">
        <title>Emergence of the Ug99 lineage of the wheat stem rust pathogen through somatic hybridization.</title>
        <authorList>
            <person name="Li F."/>
            <person name="Upadhyaya N.M."/>
            <person name="Sperschneider J."/>
            <person name="Matny O."/>
            <person name="Nguyen-Phuc H."/>
            <person name="Mago R."/>
            <person name="Raley C."/>
            <person name="Miller M.E."/>
            <person name="Silverstein K.A.T."/>
            <person name="Henningsen E."/>
            <person name="Hirsch C.D."/>
            <person name="Visser B."/>
            <person name="Pretorius Z.A."/>
            <person name="Steffenson B.J."/>
            <person name="Schwessinger B."/>
            <person name="Dodds P.N."/>
            <person name="Figueroa M."/>
        </authorList>
    </citation>
    <scope>NUCLEOTIDE SEQUENCE [LARGE SCALE GENOMIC DNA]</scope>
    <source>
        <strain evidence="1">21-0</strain>
    </source>
</reference>
<sequence length="102" mass="11077">MHLLDRKKTLPTDEAAILRCPDRIIPANGVNLSRRPNYQVGVNGKNNGEPRVLHQRPSNSLLASAGGSTGPKGSFSILKDCFQYAVLDNTNATEHLQTPTPN</sequence>
<organism evidence="1 2">
    <name type="scientific">Puccinia graminis f. sp. tritici</name>
    <dbReference type="NCBI Taxonomy" id="56615"/>
    <lineage>
        <taxon>Eukaryota</taxon>
        <taxon>Fungi</taxon>
        <taxon>Dikarya</taxon>
        <taxon>Basidiomycota</taxon>
        <taxon>Pucciniomycotina</taxon>
        <taxon>Pucciniomycetes</taxon>
        <taxon>Pucciniales</taxon>
        <taxon>Pucciniaceae</taxon>
        <taxon>Puccinia</taxon>
    </lineage>
</organism>
<gene>
    <name evidence="1" type="ORF">PGT21_024082</name>
</gene>
<comment type="caution">
    <text evidence="1">The sequence shown here is derived from an EMBL/GenBank/DDBJ whole genome shotgun (WGS) entry which is preliminary data.</text>
</comment>
<dbReference type="Proteomes" id="UP000324748">
    <property type="component" value="Unassembled WGS sequence"/>
</dbReference>
<dbReference type="EMBL" id="VSWC01000053">
    <property type="protein sequence ID" value="KAA1101547.1"/>
    <property type="molecule type" value="Genomic_DNA"/>
</dbReference>
<keyword evidence="2" id="KW-1185">Reference proteome</keyword>
<accession>A0A5B0PIS7</accession>
<evidence type="ECO:0000313" key="2">
    <source>
        <dbReference type="Proteomes" id="UP000324748"/>
    </source>
</evidence>
<evidence type="ECO:0000313" key="1">
    <source>
        <dbReference type="EMBL" id="KAA1101547.1"/>
    </source>
</evidence>
<proteinExistence type="predicted"/>
<dbReference type="AlphaFoldDB" id="A0A5B0PIS7"/>
<name>A0A5B0PIS7_PUCGR</name>
<protein>
    <submittedName>
        <fullName evidence="1">Uncharacterized protein</fullName>
    </submittedName>
</protein>